<dbReference type="SUPFAM" id="SSF53850">
    <property type="entry name" value="Periplasmic binding protein-like II"/>
    <property type="match status" value="1"/>
</dbReference>
<comment type="caution">
    <text evidence="5">The sequence shown here is derived from an EMBL/GenBank/DDBJ whole genome shotgun (WGS) entry which is preliminary data.</text>
</comment>
<name>A0AAE3ZEN8_9ACTN</name>
<dbReference type="EMBL" id="JAVDXW010000001">
    <property type="protein sequence ID" value="MDR7303546.1"/>
    <property type="molecule type" value="Genomic_DNA"/>
</dbReference>
<gene>
    <name evidence="5" type="ORF">JOF55_003727</name>
</gene>
<dbReference type="AlphaFoldDB" id="A0AAE3ZEN8"/>
<dbReference type="PROSITE" id="PS51257">
    <property type="entry name" value="PROKAR_LIPOPROTEIN"/>
    <property type="match status" value="1"/>
</dbReference>
<keyword evidence="5" id="KW-0762">Sugar transport</keyword>
<keyword evidence="3 4" id="KW-0732">Signal</keyword>
<dbReference type="InterPro" id="IPR006311">
    <property type="entry name" value="TAT_signal"/>
</dbReference>
<proteinExistence type="inferred from homology"/>
<dbReference type="PROSITE" id="PS51318">
    <property type="entry name" value="TAT"/>
    <property type="match status" value="1"/>
</dbReference>
<dbReference type="GO" id="GO:0055052">
    <property type="term" value="C:ATP-binding cassette (ABC) transporter complex, substrate-binding subunit-containing"/>
    <property type="evidence" value="ECO:0007669"/>
    <property type="project" value="TreeGrafter"/>
</dbReference>
<dbReference type="RefSeq" id="WP_310275933.1">
    <property type="nucleotide sequence ID" value="NZ_JAVDXW010000001.1"/>
</dbReference>
<dbReference type="Gene3D" id="3.40.190.10">
    <property type="entry name" value="Periplasmic binding protein-like II"/>
    <property type="match status" value="2"/>
</dbReference>
<evidence type="ECO:0000256" key="3">
    <source>
        <dbReference type="ARBA" id="ARBA00022729"/>
    </source>
</evidence>
<evidence type="ECO:0000256" key="2">
    <source>
        <dbReference type="ARBA" id="ARBA00022448"/>
    </source>
</evidence>
<organism evidence="5 6">
    <name type="scientific">Haloactinomyces albus</name>
    <dbReference type="NCBI Taxonomy" id="1352928"/>
    <lineage>
        <taxon>Bacteria</taxon>
        <taxon>Bacillati</taxon>
        <taxon>Actinomycetota</taxon>
        <taxon>Actinomycetes</taxon>
        <taxon>Actinopolysporales</taxon>
        <taxon>Actinopolysporaceae</taxon>
        <taxon>Haloactinomyces</taxon>
    </lineage>
</organism>
<keyword evidence="2" id="KW-0813">Transport</keyword>
<evidence type="ECO:0000256" key="4">
    <source>
        <dbReference type="SAM" id="SignalP"/>
    </source>
</evidence>
<dbReference type="InterPro" id="IPR006059">
    <property type="entry name" value="SBP"/>
</dbReference>
<keyword evidence="6" id="KW-1185">Reference proteome</keyword>
<dbReference type="Pfam" id="PF13416">
    <property type="entry name" value="SBP_bac_8"/>
    <property type="match status" value="1"/>
</dbReference>
<evidence type="ECO:0000256" key="1">
    <source>
        <dbReference type="ARBA" id="ARBA00008520"/>
    </source>
</evidence>
<dbReference type="Proteomes" id="UP001180845">
    <property type="component" value="Unassembled WGS sequence"/>
</dbReference>
<dbReference type="GO" id="GO:1901982">
    <property type="term" value="F:maltose binding"/>
    <property type="evidence" value="ECO:0007669"/>
    <property type="project" value="TreeGrafter"/>
</dbReference>
<evidence type="ECO:0000313" key="6">
    <source>
        <dbReference type="Proteomes" id="UP001180845"/>
    </source>
</evidence>
<dbReference type="PANTHER" id="PTHR30061:SF50">
    <property type="entry name" value="MALTOSE_MALTODEXTRIN-BINDING PERIPLASMIC PROTEIN"/>
    <property type="match status" value="1"/>
</dbReference>
<protein>
    <submittedName>
        <fullName evidence="5">Multiple sugar transport system substrate-binding protein</fullName>
    </submittedName>
</protein>
<dbReference type="GO" id="GO:0015768">
    <property type="term" value="P:maltose transport"/>
    <property type="evidence" value="ECO:0007669"/>
    <property type="project" value="TreeGrafter"/>
</dbReference>
<feature type="chain" id="PRO_5042192797" evidence="4">
    <location>
        <begin position="28"/>
        <end position="419"/>
    </location>
</feature>
<comment type="similarity">
    <text evidence="1">Belongs to the bacterial solute-binding protein 1 family.</text>
</comment>
<evidence type="ECO:0000313" key="5">
    <source>
        <dbReference type="EMBL" id="MDR7303546.1"/>
    </source>
</evidence>
<feature type="signal peptide" evidence="4">
    <location>
        <begin position="1"/>
        <end position="27"/>
    </location>
</feature>
<reference evidence="5" key="1">
    <citation type="submission" date="2023-07" db="EMBL/GenBank/DDBJ databases">
        <title>Sequencing the genomes of 1000 actinobacteria strains.</title>
        <authorList>
            <person name="Klenk H.-P."/>
        </authorList>
    </citation>
    <scope>NUCLEOTIDE SEQUENCE</scope>
    <source>
        <strain evidence="5">DSM 45977</strain>
    </source>
</reference>
<dbReference type="PANTHER" id="PTHR30061">
    <property type="entry name" value="MALTOSE-BINDING PERIPLASMIC PROTEIN"/>
    <property type="match status" value="1"/>
</dbReference>
<sequence length="419" mass="45541">MGRALSRRYFVRLAGAGAAGTALVGLAGCGSAGSGSGSGLTVWDYYGPPDSIYGRALQDLYERYMKANPKISVDKRFVTFDEFNRLLLQSGAGGNLPDVALANAFDTGKFAKAGVAKNLSSRVEKWGKADTYFETSWGTTVWQGDNCALPHVADCYVLWYNVDHFREAGFEQPPQTWQQLGSMASKLSNGDRIGFAFSAVEGVQGATAWVIRFLAAGGDITKVASPAGEAALQQWVDLVKSGATSASVLEWIEEDTYNRFKAGKASMMLQSASYVNVLKEEAPNLNWTVALLPEDTQRASFLSAENLVITNGTQNADAAWDLVTYMQQPDVLKKYLPERNKLPARKDLAQDPLWTEDPVWSVFVEQLPTAWAPENEVAVNSSEIFTYVQEAIQVALSGSASVRQALGQAQRNIDEVMAA</sequence>
<accession>A0AAE3ZEN8</accession>
<dbReference type="GO" id="GO:0042956">
    <property type="term" value="P:maltodextrin transmembrane transport"/>
    <property type="evidence" value="ECO:0007669"/>
    <property type="project" value="TreeGrafter"/>
</dbReference>